<feature type="binding site" evidence="6">
    <location>
        <position position="156"/>
    </location>
    <ligand>
        <name>FMN</name>
        <dbReference type="ChEBI" id="CHEBI:58210"/>
    </ligand>
</feature>
<gene>
    <name evidence="8" type="ORF">EOD42_12715</name>
</gene>
<dbReference type="NCBIfam" id="TIGR03860">
    <property type="entry name" value="FMN_nitrolo"/>
    <property type="match status" value="1"/>
</dbReference>
<proteinExistence type="inferred from homology"/>
<dbReference type="EMBL" id="SACL01000004">
    <property type="protein sequence ID" value="RVT95989.1"/>
    <property type="molecule type" value="Genomic_DNA"/>
</dbReference>
<dbReference type="RefSeq" id="WP_127787922.1">
    <property type="nucleotide sequence ID" value="NZ_SACL01000004.1"/>
</dbReference>
<evidence type="ECO:0000256" key="4">
    <source>
        <dbReference type="ARBA" id="ARBA00023033"/>
    </source>
</evidence>
<organism evidence="8 9">
    <name type="scientific">Rhodovarius crocodyli</name>
    <dbReference type="NCBI Taxonomy" id="1979269"/>
    <lineage>
        <taxon>Bacteria</taxon>
        <taxon>Pseudomonadati</taxon>
        <taxon>Pseudomonadota</taxon>
        <taxon>Alphaproteobacteria</taxon>
        <taxon>Acetobacterales</taxon>
        <taxon>Roseomonadaceae</taxon>
        <taxon>Rhodovarius</taxon>
    </lineage>
</organism>
<evidence type="ECO:0000256" key="2">
    <source>
        <dbReference type="ARBA" id="ARBA00022643"/>
    </source>
</evidence>
<evidence type="ECO:0000256" key="6">
    <source>
        <dbReference type="PIRSR" id="PIRSR000337-1"/>
    </source>
</evidence>
<dbReference type="GO" id="GO:0004497">
    <property type="term" value="F:monooxygenase activity"/>
    <property type="evidence" value="ECO:0007669"/>
    <property type="project" value="UniProtKB-KW"/>
</dbReference>
<evidence type="ECO:0000313" key="9">
    <source>
        <dbReference type="Proteomes" id="UP000282957"/>
    </source>
</evidence>
<keyword evidence="3" id="KW-0560">Oxidoreductase</keyword>
<name>A0A437MEG0_9PROT</name>
<feature type="binding site" evidence="6">
    <location>
        <position position="102"/>
    </location>
    <ligand>
        <name>FMN</name>
        <dbReference type="ChEBI" id="CHEBI:58210"/>
    </ligand>
</feature>
<dbReference type="OrthoDB" id="6752030at2"/>
<protein>
    <submittedName>
        <fullName evidence="8">LLM class flavin-dependent oxidoreductase</fullName>
    </submittedName>
</protein>
<dbReference type="GO" id="GO:0016705">
    <property type="term" value="F:oxidoreductase activity, acting on paired donors, with incorporation or reduction of molecular oxygen"/>
    <property type="evidence" value="ECO:0007669"/>
    <property type="project" value="InterPro"/>
</dbReference>
<dbReference type="PIRSF" id="PIRSF000337">
    <property type="entry name" value="NTA_MOA"/>
    <property type="match status" value="1"/>
</dbReference>
<comment type="caution">
    <text evidence="8">The sequence shown here is derived from an EMBL/GenBank/DDBJ whole genome shotgun (WGS) entry which is preliminary data.</text>
</comment>
<feature type="binding site" evidence="6">
    <location>
        <position position="227"/>
    </location>
    <ligand>
        <name>FMN</name>
        <dbReference type="ChEBI" id="CHEBI:58210"/>
    </ligand>
</feature>
<dbReference type="SUPFAM" id="SSF51679">
    <property type="entry name" value="Bacterial luciferase-like"/>
    <property type="match status" value="1"/>
</dbReference>
<evidence type="ECO:0000256" key="3">
    <source>
        <dbReference type="ARBA" id="ARBA00023002"/>
    </source>
</evidence>
<evidence type="ECO:0000256" key="5">
    <source>
        <dbReference type="ARBA" id="ARBA00033748"/>
    </source>
</evidence>
<dbReference type="InterPro" id="IPR011251">
    <property type="entry name" value="Luciferase-like_dom"/>
</dbReference>
<keyword evidence="2 6" id="KW-0288">FMN</keyword>
<dbReference type="PANTHER" id="PTHR30011:SF16">
    <property type="entry name" value="C2H2 FINGER DOMAIN TRANSCRIPTION FACTOR (EUROFUNG)-RELATED"/>
    <property type="match status" value="1"/>
</dbReference>
<feature type="binding site" evidence="6">
    <location>
        <position position="56"/>
    </location>
    <ligand>
        <name>FMN</name>
        <dbReference type="ChEBI" id="CHEBI:58210"/>
    </ligand>
</feature>
<dbReference type="InterPro" id="IPR016215">
    <property type="entry name" value="NTA_MOA"/>
</dbReference>
<keyword evidence="4" id="KW-0503">Monooxygenase</keyword>
<evidence type="ECO:0000256" key="1">
    <source>
        <dbReference type="ARBA" id="ARBA00022630"/>
    </source>
</evidence>
<dbReference type="PANTHER" id="PTHR30011">
    <property type="entry name" value="ALKANESULFONATE MONOOXYGENASE-RELATED"/>
    <property type="match status" value="1"/>
</dbReference>
<dbReference type="InterPro" id="IPR036661">
    <property type="entry name" value="Luciferase-like_sf"/>
</dbReference>
<dbReference type="AlphaFoldDB" id="A0A437MEG0"/>
<evidence type="ECO:0000313" key="8">
    <source>
        <dbReference type="EMBL" id="RVT95989.1"/>
    </source>
</evidence>
<evidence type="ECO:0000259" key="7">
    <source>
        <dbReference type="Pfam" id="PF00296"/>
    </source>
</evidence>
<keyword evidence="9" id="KW-1185">Reference proteome</keyword>
<comment type="similarity">
    <text evidence="5">Belongs to the NtaA/SnaA/DszA monooxygenase family.</text>
</comment>
<sequence>MAKKFHLGWFLQGSAVQAWGEPFTGAIGRDWRSAEMFVEMARHLERGRFDYVLIEDSSYVGESFGNSRELYLKSALSVPRQDPSVVATLMAAATSRIGIVPTLSTFAYPPYLLARLVASLDQISNGRIGWNLVTGSSDFAAMNYGLPGMPEHDLRYEMAEEYIAATNMLWDSWDPDAIVADTANKFFADHEKVRHTDFNGKWYKTRGPLNSGPCVQGRPVIAQAGGSPRGKAFAGEHADTVVASVKGIEGMRAFRNDVRAAAVAAGRNPDHIKLLWLVTPVLGETDEEAKLRQKQRLARAEASLPQLMAHFGKTTNINFAAYDLDMPVAEMTLTTNGHQQSLDDFKRNAGKKTLREAMLAYRGNSGSVELVGTCDAVAAKMGEVVEEVGGDGFLITTNDTSRRVVAEVVDGLVPALQARGLVRKEYGFETFRENLREF</sequence>
<keyword evidence="1 6" id="KW-0285">Flavoprotein</keyword>
<accession>A0A437MEG0</accession>
<dbReference type="Pfam" id="PF00296">
    <property type="entry name" value="Bac_luciferase"/>
    <property type="match status" value="1"/>
</dbReference>
<dbReference type="Proteomes" id="UP000282957">
    <property type="component" value="Unassembled WGS sequence"/>
</dbReference>
<feature type="binding site" evidence="6">
    <location>
        <position position="152"/>
    </location>
    <ligand>
        <name>FMN</name>
        <dbReference type="ChEBI" id="CHEBI:58210"/>
    </ligand>
</feature>
<feature type="domain" description="Luciferase-like" evidence="7">
    <location>
        <begin position="33"/>
        <end position="391"/>
    </location>
</feature>
<dbReference type="Gene3D" id="3.20.20.30">
    <property type="entry name" value="Luciferase-like domain"/>
    <property type="match status" value="1"/>
</dbReference>
<dbReference type="InterPro" id="IPR051260">
    <property type="entry name" value="Diverse_substr_monoxygenases"/>
</dbReference>
<reference evidence="8 9" key="1">
    <citation type="submission" date="2019-01" db="EMBL/GenBank/DDBJ databases">
        <authorList>
            <person name="Chen W.-M."/>
        </authorList>
    </citation>
    <scope>NUCLEOTIDE SEQUENCE [LARGE SCALE GENOMIC DNA]</scope>
    <source>
        <strain evidence="8 9">CCP-6</strain>
    </source>
</reference>